<accession>A0A841C5V5</accession>
<comment type="caution">
    <text evidence="1">The sequence shown here is derived from an EMBL/GenBank/DDBJ whole genome shotgun (WGS) entry which is preliminary data.</text>
</comment>
<dbReference type="Proteomes" id="UP000562464">
    <property type="component" value="Unassembled WGS sequence"/>
</dbReference>
<organism evidence="1 2">
    <name type="scientific">Lactovum miscens</name>
    <dbReference type="NCBI Taxonomy" id="190387"/>
    <lineage>
        <taxon>Bacteria</taxon>
        <taxon>Bacillati</taxon>
        <taxon>Bacillota</taxon>
        <taxon>Bacilli</taxon>
        <taxon>Lactobacillales</taxon>
        <taxon>Streptococcaceae</taxon>
        <taxon>Lactovum</taxon>
    </lineage>
</organism>
<sequence length="53" mass="6253">MLSAIGVKYLYDMKDYQGAYKIYIELEDSDSKDLLKQEAYILKFLQIKNGEQK</sequence>
<evidence type="ECO:0000313" key="2">
    <source>
        <dbReference type="Proteomes" id="UP000562464"/>
    </source>
</evidence>
<dbReference type="EMBL" id="JACHHV010000016">
    <property type="protein sequence ID" value="MBB5888183.1"/>
    <property type="molecule type" value="Genomic_DNA"/>
</dbReference>
<evidence type="ECO:0000313" key="1">
    <source>
        <dbReference type="EMBL" id="MBB5888183.1"/>
    </source>
</evidence>
<gene>
    <name evidence="1" type="ORF">HNQ37_001075</name>
</gene>
<protein>
    <submittedName>
        <fullName evidence="1">Uncharacterized protein</fullName>
    </submittedName>
</protein>
<keyword evidence="2" id="KW-1185">Reference proteome</keyword>
<proteinExistence type="predicted"/>
<dbReference type="AlphaFoldDB" id="A0A841C5V5"/>
<reference evidence="1 2" key="1">
    <citation type="submission" date="2020-08" db="EMBL/GenBank/DDBJ databases">
        <title>Genomic Encyclopedia of Type Strains, Phase IV (KMG-IV): sequencing the most valuable type-strain genomes for metagenomic binning, comparative biology and taxonomic classification.</title>
        <authorList>
            <person name="Goeker M."/>
        </authorList>
    </citation>
    <scope>NUCLEOTIDE SEQUENCE [LARGE SCALE GENOMIC DNA]</scope>
    <source>
        <strain evidence="1 2">DSM 14925</strain>
    </source>
</reference>
<dbReference type="RefSeq" id="WP_183539989.1">
    <property type="nucleotide sequence ID" value="NZ_JACHHV010000016.1"/>
</dbReference>
<name>A0A841C5V5_9LACT</name>